<dbReference type="InterPro" id="IPR041657">
    <property type="entry name" value="HTH_17"/>
</dbReference>
<dbReference type="RefSeq" id="WP_078179962.1">
    <property type="nucleotide sequence ID" value="NZ_MUAL01000007.1"/>
</dbReference>
<comment type="caution">
    <text evidence="2">The sequence shown here is derived from an EMBL/GenBank/DDBJ whole genome shotgun (WGS) entry which is preliminary data.</text>
</comment>
<evidence type="ECO:0000313" key="3">
    <source>
        <dbReference type="Proteomes" id="UP000191124"/>
    </source>
</evidence>
<dbReference type="EMBL" id="MUAL01000007">
    <property type="protein sequence ID" value="OOR30272.1"/>
    <property type="molecule type" value="Genomic_DNA"/>
</dbReference>
<feature type="domain" description="Helix-turn-helix" evidence="1">
    <location>
        <begin position="64"/>
        <end position="112"/>
    </location>
</feature>
<sequence length="116" mass="13350">MNNSTVQIALAITKWSAQKGWSDEEFWEAIELIRSNKEDERQTTVEKLDNIPVTHDSANDYPIMLNVKHVGEILGIAQRTAYDIMDQNGFPLMRIGRKKVVPREAFFNWLERSATA</sequence>
<dbReference type="Proteomes" id="UP000191124">
    <property type="component" value="Unassembled WGS sequence"/>
</dbReference>
<gene>
    <name evidence="2" type="ORF">BW892_07015</name>
</gene>
<dbReference type="GO" id="GO:0003677">
    <property type="term" value="F:DNA binding"/>
    <property type="evidence" value="ECO:0007669"/>
    <property type="project" value="UniProtKB-KW"/>
</dbReference>
<dbReference type="AlphaFoldDB" id="A0A1S9V747"/>
<organism evidence="2 3">
    <name type="scientific">Bacillus cereus</name>
    <dbReference type="NCBI Taxonomy" id="1396"/>
    <lineage>
        <taxon>Bacteria</taxon>
        <taxon>Bacillati</taxon>
        <taxon>Bacillota</taxon>
        <taxon>Bacilli</taxon>
        <taxon>Bacillales</taxon>
        <taxon>Bacillaceae</taxon>
        <taxon>Bacillus</taxon>
        <taxon>Bacillus cereus group</taxon>
    </lineage>
</organism>
<accession>A0A1S9V747</accession>
<proteinExistence type="predicted"/>
<name>A0A1S9V747_BACCE</name>
<dbReference type="Pfam" id="PF12728">
    <property type="entry name" value="HTH_17"/>
    <property type="match status" value="1"/>
</dbReference>
<evidence type="ECO:0000259" key="1">
    <source>
        <dbReference type="Pfam" id="PF12728"/>
    </source>
</evidence>
<reference evidence="2 3" key="1">
    <citation type="submission" date="2017-01" db="EMBL/GenBank/DDBJ databases">
        <title>Bacillus cereus isolates.</title>
        <authorList>
            <person name="Beno S.M."/>
        </authorList>
    </citation>
    <scope>NUCLEOTIDE SEQUENCE [LARGE SCALE GENOMIC DNA]</scope>
    <source>
        <strain evidence="2 3">FSL M7-1219</strain>
    </source>
</reference>
<evidence type="ECO:0000313" key="2">
    <source>
        <dbReference type="EMBL" id="OOR30272.1"/>
    </source>
</evidence>
<keyword evidence="2" id="KW-0238">DNA-binding</keyword>
<protein>
    <submittedName>
        <fullName evidence="2">DNA-binding protein</fullName>
    </submittedName>
</protein>